<dbReference type="Gene3D" id="1.10.530.10">
    <property type="match status" value="1"/>
</dbReference>
<dbReference type="PANTHER" id="PTHR34408">
    <property type="entry name" value="FAMILY PROTEIN, PUTATIVE-RELATED"/>
    <property type="match status" value="1"/>
</dbReference>
<sequence>MSDNNASTLEAVINDKGKDFGIDTKEKLQHFLSQAGHEVGGFANGFGVEESTNYTTKSRLLKIFPKYYSETDTVNKKNPDIYVSNPSGHANYVYCCRMGNGDVVSGDGYKYRGRGIFQLTGRSNYTNFQTWYNNKYDPDKDFVSSPELLKDNDTIAILSALWFYKTSVIDKITINTNTTVKTVTKKVNGGKNGLTDRKEIFEKAKDSISCL</sequence>
<organism evidence="1 2">
    <name type="scientific">Oceanihabitans sediminis</name>
    <dbReference type="NCBI Taxonomy" id="1812012"/>
    <lineage>
        <taxon>Bacteria</taxon>
        <taxon>Pseudomonadati</taxon>
        <taxon>Bacteroidota</taxon>
        <taxon>Flavobacteriia</taxon>
        <taxon>Flavobacteriales</taxon>
        <taxon>Flavobacteriaceae</taxon>
        <taxon>Oceanihabitans</taxon>
    </lineage>
</organism>
<reference evidence="1 2" key="1">
    <citation type="submission" date="2018-07" db="EMBL/GenBank/DDBJ databases">
        <title>Oceanihabitans testaceum sp. nov., isolated from marine sediment.</title>
        <authorList>
            <person name="Li C.-M."/>
        </authorList>
    </citation>
    <scope>NUCLEOTIDE SEQUENCE [LARGE SCALE GENOMIC DNA]</scope>
    <source>
        <strain evidence="1 2">S9-10</strain>
    </source>
</reference>
<accession>A0A368P782</accession>
<comment type="caution">
    <text evidence="1">The sequence shown here is derived from an EMBL/GenBank/DDBJ whole genome shotgun (WGS) entry which is preliminary data.</text>
</comment>
<keyword evidence="2" id="KW-1185">Reference proteome</keyword>
<dbReference type="GO" id="GO:0016787">
    <property type="term" value="F:hydrolase activity"/>
    <property type="evidence" value="ECO:0007669"/>
    <property type="project" value="UniProtKB-KW"/>
</dbReference>
<dbReference type="Proteomes" id="UP000252249">
    <property type="component" value="Unassembled WGS sequence"/>
</dbReference>
<gene>
    <name evidence="1" type="ORF">DU428_02540</name>
</gene>
<dbReference type="SUPFAM" id="SSF53955">
    <property type="entry name" value="Lysozyme-like"/>
    <property type="match status" value="1"/>
</dbReference>
<dbReference type="AlphaFoldDB" id="A0A368P782"/>
<evidence type="ECO:0000313" key="2">
    <source>
        <dbReference type="Proteomes" id="UP000252249"/>
    </source>
</evidence>
<proteinExistence type="predicted"/>
<evidence type="ECO:0000313" key="1">
    <source>
        <dbReference type="EMBL" id="RCU58273.1"/>
    </source>
</evidence>
<keyword evidence="1" id="KW-0378">Hydrolase</keyword>
<dbReference type="InterPro" id="IPR023346">
    <property type="entry name" value="Lysozyme-like_dom_sf"/>
</dbReference>
<dbReference type="EMBL" id="QPIG01000001">
    <property type="protein sequence ID" value="RCU58273.1"/>
    <property type="molecule type" value="Genomic_DNA"/>
</dbReference>
<name>A0A368P782_9FLAO</name>
<protein>
    <submittedName>
        <fullName evidence="1">Glycoside hydrolase family 19 protein</fullName>
    </submittedName>
</protein>
<dbReference type="RefSeq" id="WP_072347962.1">
    <property type="nucleotide sequence ID" value="NZ_QNRP01000001.1"/>
</dbReference>
<dbReference type="InterPro" id="IPR052354">
    <property type="entry name" value="Cell_Wall_Dynamics_Protein"/>
</dbReference>
<dbReference type="OrthoDB" id="1521695at2"/>